<dbReference type="AlphaFoldDB" id="A0A2M8KDU1"/>
<feature type="transmembrane region" description="Helical" evidence="1">
    <location>
        <begin position="58"/>
        <end position="82"/>
    </location>
</feature>
<feature type="transmembrane region" description="Helical" evidence="1">
    <location>
        <begin position="6"/>
        <end position="25"/>
    </location>
</feature>
<gene>
    <name evidence="2" type="ORF">COU81_02615</name>
</gene>
<evidence type="ECO:0000313" key="3">
    <source>
        <dbReference type="Proteomes" id="UP000231450"/>
    </source>
</evidence>
<feature type="transmembrane region" description="Helical" evidence="1">
    <location>
        <begin position="102"/>
        <end position="123"/>
    </location>
</feature>
<accession>A0A2M8KDU1</accession>
<keyword evidence="1" id="KW-0812">Transmembrane</keyword>
<name>A0A2M8KDU1_9BACT</name>
<evidence type="ECO:0000313" key="2">
    <source>
        <dbReference type="EMBL" id="PJE58086.1"/>
    </source>
</evidence>
<keyword evidence="1" id="KW-1133">Transmembrane helix</keyword>
<dbReference type="Proteomes" id="UP000231450">
    <property type="component" value="Unassembled WGS sequence"/>
</dbReference>
<evidence type="ECO:0000256" key="1">
    <source>
        <dbReference type="SAM" id="Phobius"/>
    </source>
</evidence>
<sequence length="146" mass="16081">MKVFLYIIMGIVVSSFLFTSIVYTVNDEKTSIKDAAVNQLNVGAKEAGYGENPQDPRLVVNTIVMFFVSLFGSIMTLLFVYAGYLFLTSHGEESKLTTARQTAQAAVIGLIIVLFAYSIAYFVGKRAQEITGTGKTTMLLETIHYI</sequence>
<protein>
    <submittedName>
        <fullName evidence="2">Uncharacterized protein</fullName>
    </submittedName>
</protein>
<comment type="caution">
    <text evidence="2">The sequence shown here is derived from an EMBL/GenBank/DDBJ whole genome shotgun (WGS) entry which is preliminary data.</text>
</comment>
<reference evidence="3" key="1">
    <citation type="submission" date="2017-09" db="EMBL/GenBank/DDBJ databases">
        <title>Depth-based differentiation of microbial function through sediment-hosted aquifers and enrichment of novel symbionts in the deep terrestrial subsurface.</title>
        <authorList>
            <person name="Probst A.J."/>
            <person name="Ladd B."/>
            <person name="Jarett J.K."/>
            <person name="Geller-Mcgrath D.E."/>
            <person name="Sieber C.M.K."/>
            <person name="Emerson J.B."/>
            <person name="Anantharaman K."/>
            <person name="Thomas B.C."/>
            <person name="Malmstrom R."/>
            <person name="Stieglmeier M."/>
            <person name="Klingl A."/>
            <person name="Woyke T."/>
            <person name="Ryan C.M."/>
            <person name="Banfield J.F."/>
        </authorList>
    </citation>
    <scope>NUCLEOTIDE SEQUENCE [LARGE SCALE GENOMIC DNA]</scope>
</reference>
<dbReference type="EMBL" id="PFDW01000056">
    <property type="protein sequence ID" value="PJE58086.1"/>
    <property type="molecule type" value="Genomic_DNA"/>
</dbReference>
<keyword evidence="1" id="KW-0472">Membrane</keyword>
<proteinExistence type="predicted"/>
<organism evidence="2 3">
    <name type="scientific">Candidatus Portnoybacteria bacterium CG10_big_fil_rev_8_21_14_0_10_36_7</name>
    <dbReference type="NCBI Taxonomy" id="1974812"/>
    <lineage>
        <taxon>Bacteria</taxon>
        <taxon>Candidatus Portnoyibacteriota</taxon>
    </lineage>
</organism>